<evidence type="ECO:0000256" key="3">
    <source>
        <dbReference type="ARBA" id="ARBA00022617"/>
    </source>
</evidence>
<evidence type="ECO:0000256" key="4">
    <source>
        <dbReference type="ARBA" id="ARBA00022723"/>
    </source>
</evidence>
<gene>
    <name evidence="10" type="ORF">MMYC01_203785</name>
</gene>
<dbReference type="InterPro" id="IPR036396">
    <property type="entry name" value="Cyt_P450_sf"/>
</dbReference>
<dbReference type="OrthoDB" id="3934656at2759"/>
<comment type="similarity">
    <text evidence="2 8">Belongs to the cytochrome P450 family.</text>
</comment>
<dbReference type="GO" id="GO:0005506">
    <property type="term" value="F:iron ion binding"/>
    <property type="evidence" value="ECO:0007669"/>
    <property type="project" value="InterPro"/>
</dbReference>
<evidence type="ECO:0000256" key="1">
    <source>
        <dbReference type="ARBA" id="ARBA00001971"/>
    </source>
</evidence>
<dbReference type="EMBL" id="LCTW02000079">
    <property type="protein sequence ID" value="KXX79730.1"/>
    <property type="molecule type" value="Genomic_DNA"/>
</dbReference>
<evidence type="ECO:0000256" key="6">
    <source>
        <dbReference type="ARBA" id="ARBA00023033"/>
    </source>
</evidence>
<evidence type="ECO:0000313" key="10">
    <source>
        <dbReference type="EMBL" id="KXX79730.1"/>
    </source>
</evidence>
<accession>A0A175W8V0</accession>
<evidence type="ECO:0000256" key="7">
    <source>
        <dbReference type="PIRSR" id="PIRSR602403-1"/>
    </source>
</evidence>
<dbReference type="InterPro" id="IPR017972">
    <property type="entry name" value="Cyt_P450_CS"/>
</dbReference>
<evidence type="ECO:0000256" key="8">
    <source>
        <dbReference type="RuleBase" id="RU000461"/>
    </source>
</evidence>
<comment type="cofactor">
    <cofactor evidence="1 7">
        <name>heme</name>
        <dbReference type="ChEBI" id="CHEBI:30413"/>
    </cofactor>
</comment>
<dbReference type="GO" id="GO:0008168">
    <property type="term" value="F:methyltransferase activity"/>
    <property type="evidence" value="ECO:0007669"/>
    <property type="project" value="UniProtKB-KW"/>
</dbReference>
<keyword evidence="11" id="KW-1185">Reference proteome</keyword>
<comment type="caution">
    <text evidence="10">The sequence shown here is derived from an EMBL/GenBank/DDBJ whole genome shotgun (WGS) entry which is preliminary data.</text>
</comment>
<evidence type="ECO:0000256" key="2">
    <source>
        <dbReference type="ARBA" id="ARBA00010617"/>
    </source>
</evidence>
<dbReference type="PROSITE" id="PS00086">
    <property type="entry name" value="CYTOCHROME_P450"/>
    <property type="match status" value="1"/>
</dbReference>
<dbReference type="InterPro" id="IPR050121">
    <property type="entry name" value="Cytochrome_P450_monoxygenase"/>
</dbReference>
<dbReference type="PRINTS" id="PR00465">
    <property type="entry name" value="EP450IV"/>
</dbReference>
<dbReference type="STRING" id="100816.A0A175W8V0"/>
<dbReference type="GO" id="GO:0032259">
    <property type="term" value="P:methylation"/>
    <property type="evidence" value="ECO:0007669"/>
    <property type="project" value="UniProtKB-KW"/>
</dbReference>
<dbReference type="Proteomes" id="UP000078237">
    <property type="component" value="Unassembled WGS sequence"/>
</dbReference>
<dbReference type="PANTHER" id="PTHR24305">
    <property type="entry name" value="CYTOCHROME P450"/>
    <property type="match status" value="1"/>
</dbReference>
<dbReference type="GO" id="GO:0020037">
    <property type="term" value="F:heme binding"/>
    <property type="evidence" value="ECO:0007669"/>
    <property type="project" value="InterPro"/>
</dbReference>
<keyword evidence="8" id="KW-0560">Oxidoreductase</keyword>
<keyword evidence="6 8" id="KW-0503">Monooxygenase</keyword>
<name>A0A175W8V0_9PEZI</name>
<dbReference type="SUPFAM" id="SSF48264">
    <property type="entry name" value="Cytochrome P450"/>
    <property type="match status" value="1"/>
</dbReference>
<dbReference type="InterPro" id="IPR001128">
    <property type="entry name" value="Cyt_P450"/>
</dbReference>
<dbReference type="GO" id="GO:0016705">
    <property type="term" value="F:oxidoreductase activity, acting on paired donors, with incorporation or reduction of molecular oxygen"/>
    <property type="evidence" value="ECO:0007669"/>
    <property type="project" value="InterPro"/>
</dbReference>
<proteinExistence type="inferred from homology"/>
<dbReference type="AlphaFoldDB" id="A0A175W8V0"/>
<evidence type="ECO:0000313" key="11">
    <source>
        <dbReference type="Proteomes" id="UP000078237"/>
    </source>
</evidence>
<dbReference type="PRINTS" id="PR00385">
    <property type="entry name" value="P450"/>
</dbReference>
<keyword evidence="4 7" id="KW-0479">Metal-binding</keyword>
<evidence type="ECO:0000256" key="9">
    <source>
        <dbReference type="SAM" id="Phobius"/>
    </source>
</evidence>
<keyword evidence="9" id="KW-0472">Membrane</keyword>
<dbReference type="GO" id="GO:0004497">
    <property type="term" value="F:monooxygenase activity"/>
    <property type="evidence" value="ECO:0007669"/>
    <property type="project" value="UniProtKB-KW"/>
</dbReference>
<evidence type="ECO:0000256" key="5">
    <source>
        <dbReference type="ARBA" id="ARBA00023004"/>
    </source>
</evidence>
<sequence length="504" mass="56163">MELSSVLVLAAVAIASALILRIIYNLYFHPLAGFPGPWYAASFSLSVAIVSLLRREPEWIMSLVKKYGAGDKPIRISPNLLVFPKASALKDIYWEAKLNTKGGLYGSGALGPPHLFSTIDGNEHRILRKALGGPQWSFGALKNIWEPQFDRLIQLFSTRMMEFSERGETIDISDKVAQFAADVMTMVCFSEPWGFVKNSRDERHLLESWRNGLNFFGLAGRFRWFRDTILKSPLLAPYFLPKSSDKSGMGYLIAQADEQVTRREKLIEQGFSQDKPDYLQYTLEARIKSQPLNPMQKRAHITLLIQGGADTTGTALGSTLRFLLTHPACLARARAEIAAADSAGLLSSPVQYEETRSHLPYFVACIKESLRLNPPATNLFSRVVPEGGFTIGGVFVPHGAEVLSHAWVVGRDPELYGPDSETYRPERWLESAEKAAEFESCSFVFGMGPRVCLGKDIAVVELYKLLPEIVRRFDIELVSQGRLIVAGGIMYNTGLRGRLSVRQP</sequence>
<feature type="binding site" description="axial binding residue" evidence="7">
    <location>
        <position position="452"/>
    </location>
    <ligand>
        <name>heme</name>
        <dbReference type="ChEBI" id="CHEBI:30413"/>
    </ligand>
    <ligandPart>
        <name>Fe</name>
        <dbReference type="ChEBI" id="CHEBI:18248"/>
    </ligandPart>
</feature>
<dbReference type="Gene3D" id="1.10.630.10">
    <property type="entry name" value="Cytochrome P450"/>
    <property type="match status" value="1"/>
</dbReference>
<protein>
    <submittedName>
        <fullName evidence="10">Pisatin demethylase</fullName>
    </submittedName>
</protein>
<keyword evidence="3 7" id="KW-0349">Heme</keyword>
<reference evidence="10 11" key="1">
    <citation type="journal article" date="2016" name="Genome Announc.">
        <title>Genome Sequence of Madurella mycetomatis mm55, Isolated from a Human Mycetoma Case in Sudan.</title>
        <authorList>
            <person name="Smit S."/>
            <person name="Derks M.F."/>
            <person name="Bervoets S."/>
            <person name="Fahal A."/>
            <person name="van Leeuwen W."/>
            <person name="van Belkum A."/>
            <person name="van de Sande W.W."/>
        </authorList>
    </citation>
    <scope>NUCLEOTIDE SEQUENCE [LARGE SCALE GENOMIC DNA]</scope>
    <source>
        <strain evidence="11">mm55</strain>
    </source>
</reference>
<keyword evidence="5 7" id="KW-0408">Iron</keyword>
<feature type="transmembrane region" description="Helical" evidence="9">
    <location>
        <begin position="7"/>
        <end position="24"/>
    </location>
</feature>
<organism evidence="10 11">
    <name type="scientific">Madurella mycetomatis</name>
    <dbReference type="NCBI Taxonomy" id="100816"/>
    <lineage>
        <taxon>Eukaryota</taxon>
        <taxon>Fungi</taxon>
        <taxon>Dikarya</taxon>
        <taxon>Ascomycota</taxon>
        <taxon>Pezizomycotina</taxon>
        <taxon>Sordariomycetes</taxon>
        <taxon>Sordariomycetidae</taxon>
        <taxon>Sordariales</taxon>
        <taxon>Sordariales incertae sedis</taxon>
        <taxon>Madurella</taxon>
    </lineage>
</organism>
<keyword evidence="9" id="KW-0812">Transmembrane</keyword>
<feature type="transmembrane region" description="Helical" evidence="9">
    <location>
        <begin position="36"/>
        <end position="53"/>
    </location>
</feature>
<dbReference type="InterPro" id="IPR002403">
    <property type="entry name" value="Cyt_P450_E_grp-IV"/>
</dbReference>
<dbReference type="VEuPathDB" id="FungiDB:MMYC01_203785"/>
<dbReference type="Pfam" id="PF00067">
    <property type="entry name" value="p450"/>
    <property type="match status" value="1"/>
</dbReference>
<keyword evidence="9" id="KW-1133">Transmembrane helix</keyword>
<dbReference type="PANTHER" id="PTHR24305:SF232">
    <property type="entry name" value="P450, PUTATIVE (EUROFUNG)-RELATED"/>
    <property type="match status" value="1"/>
</dbReference>